<dbReference type="PANTHER" id="PTHR42759:SF1">
    <property type="entry name" value="MAGNESIUM-CHELATASE SUBUNIT CHLD"/>
    <property type="match status" value="1"/>
</dbReference>
<dbReference type="GO" id="GO:0016887">
    <property type="term" value="F:ATP hydrolysis activity"/>
    <property type="evidence" value="ECO:0007669"/>
    <property type="project" value="InterPro"/>
</dbReference>
<sequence length="421" mass="44627">MPTYTPPLSPTTTPSGSGGPAQLDVADDLLTLLRDTTTEPRPDTQLEALTLAVAADLPVLLWGEPGIGKTAALTQLAATLDLPLTTVIASVHEPSDFSGLPVVGDDPAEHGVPMAPPDWAVRLVRAGRGLLFLDELSTAPPAVQAALLRLVLERRIGALRLPPGVRIVAAANPRSSAADGWELSPPLANRFVHLQWVHDHDVVVRGLGGTWPRAALPRLAPEKLPEAVAFARRAVCGLLSARPRLVHQLPGSETRRGGAWPSPRSWETALRLIAFATAADSSREVLSLLVRGAVGDGPGFELLASLDRMDLPDPETLLADPANAALPERGDLRQAVLDGVVDAVHRKPDKSRWEAAWALLVRAAETGAPDLVVVPATTLASLRRADWDVPEAIERLTGTVSLSRRADRAAARAAAATQARR</sequence>
<dbReference type="PANTHER" id="PTHR42759">
    <property type="entry name" value="MOXR FAMILY PROTEIN"/>
    <property type="match status" value="1"/>
</dbReference>
<feature type="region of interest" description="Disordered" evidence="1">
    <location>
        <begin position="1"/>
        <end position="21"/>
    </location>
</feature>
<evidence type="ECO:0000313" key="4">
    <source>
        <dbReference type="Proteomes" id="UP000326553"/>
    </source>
</evidence>
<keyword evidence="4" id="KW-1185">Reference proteome</keyword>
<dbReference type="SUPFAM" id="SSF52540">
    <property type="entry name" value="P-loop containing nucleoside triphosphate hydrolases"/>
    <property type="match status" value="1"/>
</dbReference>
<organism evidence="3 4">
    <name type="scientific">Streptomyces alboniger</name>
    <dbReference type="NCBI Taxonomy" id="132473"/>
    <lineage>
        <taxon>Bacteria</taxon>
        <taxon>Bacillati</taxon>
        <taxon>Actinomycetota</taxon>
        <taxon>Actinomycetes</taxon>
        <taxon>Kitasatosporales</taxon>
        <taxon>Streptomycetaceae</taxon>
        <taxon>Streptomyces</taxon>
        <taxon>Streptomyces aurantiacus group</taxon>
    </lineage>
</organism>
<dbReference type="KEGG" id="salw:CP975_02260"/>
<dbReference type="Gene3D" id="3.40.50.300">
    <property type="entry name" value="P-loop containing nucleotide triphosphate hydrolases"/>
    <property type="match status" value="1"/>
</dbReference>
<evidence type="ECO:0000313" key="3">
    <source>
        <dbReference type="EMBL" id="QEV16484.1"/>
    </source>
</evidence>
<dbReference type="GO" id="GO:0005524">
    <property type="term" value="F:ATP binding"/>
    <property type="evidence" value="ECO:0007669"/>
    <property type="project" value="InterPro"/>
</dbReference>
<dbReference type="OrthoDB" id="9808317at2"/>
<dbReference type="Proteomes" id="UP000326553">
    <property type="component" value="Chromosome"/>
</dbReference>
<dbReference type="RefSeq" id="WP_150476511.1">
    <property type="nucleotide sequence ID" value="NZ_CP023695.1"/>
</dbReference>
<protein>
    <submittedName>
        <fullName evidence="3">MoxR family ATPase</fullName>
    </submittedName>
</protein>
<evidence type="ECO:0000259" key="2">
    <source>
        <dbReference type="SMART" id="SM00382"/>
    </source>
</evidence>
<dbReference type="SMART" id="SM00382">
    <property type="entry name" value="AAA"/>
    <property type="match status" value="1"/>
</dbReference>
<dbReference type="AlphaFoldDB" id="A0A5J6HDZ1"/>
<gene>
    <name evidence="3" type="ORF">CP975_02260</name>
</gene>
<dbReference type="InterPro" id="IPR027417">
    <property type="entry name" value="P-loop_NTPase"/>
</dbReference>
<dbReference type="EMBL" id="CP023695">
    <property type="protein sequence ID" value="QEV16484.1"/>
    <property type="molecule type" value="Genomic_DNA"/>
</dbReference>
<accession>A0A5J6HDZ1</accession>
<dbReference type="InterPro" id="IPR050764">
    <property type="entry name" value="CbbQ/NirQ/NorQ/GpvN"/>
</dbReference>
<evidence type="ECO:0000256" key="1">
    <source>
        <dbReference type="SAM" id="MobiDB-lite"/>
    </source>
</evidence>
<dbReference type="CDD" id="cd00009">
    <property type="entry name" value="AAA"/>
    <property type="match status" value="1"/>
</dbReference>
<reference evidence="3 4" key="1">
    <citation type="submission" date="2017-09" db="EMBL/GenBank/DDBJ databases">
        <authorList>
            <person name="Lee N."/>
            <person name="Cho B.-K."/>
        </authorList>
    </citation>
    <scope>NUCLEOTIDE SEQUENCE [LARGE SCALE GENOMIC DNA]</scope>
    <source>
        <strain evidence="3 4">ATCC 12461</strain>
    </source>
</reference>
<dbReference type="InterPro" id="IPR011704">
    <property type="entry name" value="ATPase_dyneun-rel_AAA"/>
</dbReference>
<feature type="domain" description="AAA+ ATPase" evidence="2">
    <location>
        <begin position="55"/>
        <end position="201"/>
    </location>
</feature>
<name>A0A5J6HDZ1_STRAD</name>
<dbReference type="Pfam" id="PF07728">
    <property type="entry name" value="AAA_5"/>
    <property type="match status" value="1"/>
</dbReference>
<dbReference type="InterPro" id="IPR003593">
    <property type="entry name" value="AAA+_ATPase"/>
</dbReference>
<proteinExistence type="predicted"/>